<organism evidence="1 2">
    <name type="scientific">Desmophyllum pertusum</name>
    <dbReference type="NCBI Taxonomy" id="174260"/>
    <lineage>
        <taxon>Eukaryota</taxon>
        <taxon>Metazoa</taxon>
        <taxon>Cnidaria</taxon>
        <taxon>Anthozoa</taxon>
        <taxon>Hexacorallia</taxon>
        <taxon>Scleractinia</taxon>
        <taxon>Caryophylliina</taxon>
        <taxon>Caryophylliidae</taxon>
        <taxon>Desmophyllum</taxon>
    </lineage>
</organism>
<dbReference type="AlphaFoldDB" id="A0A9W9YVS6"/>
<feature type="non-terminal residue" evidence="1">
    <location>
        <position position="1"/>
    </location>
</feature>
<dbReference type="Proteomes" id="UP001163046">
    <property type="component" value="Unassembled WGS sequence"/>
</dbReference>
<proteinExistence type="predicted"/>
<gene>
    <name evidence="1" type="primary">EDEM3_1</name>
    <name evidence="1" type="ORF">OS493_037250</name>
</gene>
<accession>A0A9W9YVS6</accession>
<dbReference type="OrthoDB" id="8118055at2759"/>
<comment type="caution">
    <text evidence="1">The sequence shown here is derived from an EMBL/GenBank/DDBJ whole genome shotgun (WGS) entry which is preliminary data.</text>
</comment>
<name>A0A9W9YVS6_9CNID</name>
<feature type="non-terminal residue" evidence="1">
    <location>
        <position position="65"/>
    </location>
</feature>
<protein>
    <submittedName>
        <fullName evidence="1">ER degradation-enhancing alpha-mannosidase-like protein 3</fullName>
    </submittedName>
</protein>
<dbReference type="EMBL" id="MU826894">
    <property type="protein sequence ID" value="KAJ7369664.1"/>
    <property type="molecule type" value="Genomic_DNA"/>
</dbReference>
<evidence type="ECO:0000313" key="1">
    <source>
        <dbReference type="EMBL" id="KAJ7369664.1"/>
    </source>
</evidence>
<dbReference type="Gene3D" id="3.50.30.30">
    <property type="match status" value="1"/>
</dbReference>
<sequence length="65" mass="6794">NNKGSSSDSQPIFAMAGDGSNNDVKIAAVLLFSEEGRILKNAIAAMEDVNQRLTVRLASKATGLS</sequence>
<evidence type="ECO:0000313" key="2">
    <source>
        <dbReference type="Proteomes" id="UP001163046"/>
    </source>
</evidence>
<keyword evidence="2" id="KW-1185">Reference proteome</keyword>
<reference evidence="1" key="1">
    <citation type="submission" date="2023-01" db="EMBL/GenBank/DDBJ databases">
        <title>Genome assembly of the deep-sea coral Lophelia pertusa.</title>
        <authorList>
            <person name="Herrera S."/>
            <person name="Cordes E."/>
        </authorList>
    </citation>
    <scope>NUCLEOTIDE SEQUENCE</scope>
    <source>
        <strain evidence="1">USNM1676648</strain>
        <tissue evidence="1">Polyp</tissue>
    </source>
</reference>